<comment type="caution">
    <text evidence="1">The sequence shown here is derived from an EMBL/GenBank/DDBJ whole genome shotgun (WGS) entry which is preliminary data.</text>
</comment>
<sequence length="164" mass="19334">MNTTEEVDDCISKFTCCITTAINIPTKPQLIMGPFRHLSQFILDKIEIKNRLRKLYQETFYPPFKRDAYKLQKQIHKDIQDFDDNRFRETVQGMKPEDNTLDNMNRKLSRKFIPTPSILDTDGMKYTHLCTIAVPCHISKAFRISQEILPFLLKIKTIKIRQPL</sequence>
<evidence type="ECO:0000313" key="2">
    <source>
        <dbReference type="Proteomes" id="UP000499080"/>
    </source>
</evidence>
<dbReference type="EMBL" id="BGPR01144346">
    <property type="protein sequence ID" value="GBN73956.1"/>
    <property type="molecule type" value="Genomic_DNA"/>
</dbReference>
<dbReference type="Proteomes" id="UP000499080">
    <property type="component" value="Unassembled WGS sequence"/>
</dbReference>
<evidence type="ECO:0000313" key="1">
    <source>
        <dbReference type="EMBL" id="GBN73956.1"/>
    </source>
</evidence>
<accession>A0A4Y2RET1</accession>
<dbReference type="AlphaFoldDB" id="A0A4Y2RET1"/>
<proteinExistence type="predicted"/>
<organism evidence="1 2">
    <name type="scientific">Araneus ventricosus</name>
    <name type="common">Orbweaver spider</name>
    <name type="synonym">Epeira ventricosa</name>
    <dbReference type="NCBI Taxonomy" id="182803"/>
    <lineage>
        <taxon>Eukaryota</taxon>
        <taxon>Metazoa</taxon>
        <taxon>Ecdysozoa</taxon>
        <taxon>Arthropoda</taxon>
        <taxon>Chelicerata</taxon>
        <taxon>Arachnida</taxon>
        <taxon>Araneae</taxon>
        <taxon>Araneomorphae</taxon>
        <taxon>Entelegynae</taxon>
        <taxon>Araneoidea</taxon>
        <taxon>Araneidae</taxon>
        <taxon>Araneus</taxon>
    </lineage>
</organism>
<reference evidence="1 2" key="1">
    <citation type="journal article" date="2019" name="Sci. Rep.">
        <title>Orb-weaving spider Araneus ventricosus genome elucidates the spidroin gene catalogue.</title>
        <authorList>
            <person name="Kono N."/>
            <person name="Nakamura H."/>
            <person name="Ohtoshi R."/>
            <person name="Moran D.A.P."/>
            <person name="Shinohara A."/>
            <person name="Yoshida Y."/>
            <person name="Fujiwara M."/>
            <person name="Mori M."/>
            <person name="Tomita M."/>
            <person name="Arakawa K."/>
        </authorList>
    </citation>
    <scope>NUCLEOTIDE SEQUENCE [LARGE SCALE GENOMIC DNA]</scope>
</reference>
<keyword evidence="2" id="KW-1185">Reference proteome</keyword>
<dbReference type="OrthoDB" id="6431035at2759"/>
<name>A0A4Y2RET1_ARAVE</name>
<gene>
    <name evidence="1" type="ORF">AVEN_168718_1</name>
</gene>
<protein>
    <submittedName>
        <fullName evidence="1">Uncharacterized protein</fullName>
    </submittedName>
</protein>